<gene>
    <name evidence="1" type="ORF">HH1059_13670</name>
</gene>
<dbReference type="OrthoDB" id="9815173at2"/>
<dbReference type="AlphaFoldDB" id="A0A110B5T9"/>
<organism evidence="1 2">
    <name type="scientific">Halorhodospira halochloris</name>
    <name type="common">Ectothiorhodospira halochloris</name>
    <dbReference type="NCBI Taxonomy" id="1052"/>
    <lineage>
        <taxon>Bacteria</taxon>
        <taxon>Pseudomonadati</taxon>
        <taxon>Pseudomonadota</taxon>
        <taxon>Gammaproteobacteria</taxon>
        <taxon>Chromatiales</taxon>
        <taxon>Ectothiorhodospiraceae</taxon>
        <taxon>Halorhodospira</taxon>
    </lineage>
</organism>
<dbReference type="Proteomes" id="UP000218890">
    <property type="component" value="Chromosome"/>
</dbReference>
<name>A0A110B5T9_HALHR</name>
<sequence>MALDIDVFTMDNSNTRKGGVSQTYAGFYGYSPIAAYLGVDPKVVSPAAILITEAGHPLSRLFPVWMRPPEDGA</sequence>
<protein>
    <submittedName>
        <fullName evidence="1">Mobile element protein</fullName>
    </submittedName>
</protein>
<accession>A0A110B5T9</accession>
<dbReference type="KEGG" id="hhk:HH1059_13670"/>
<dbReference type="EMBL" id="AP017372">
    <property type="protein sequence ID" value="BAU58077.1"/>
    <property type="molecule type" value="Genomic_DNA"/>
</dbReference>
<evidence type="ECO:0000313" key="2">
    <source>
        <dbReference type="Proteomes" id="UP000218890"/>
    </source>
</evidence>
<reference evidence="1" key="1">
    <citation type="submission" date="2016-02" db="EMBL/GenBank/DDBJ databases">
        <title>Halorhodospira halochloris DSM-1059 complete genome, version 2.</title>
        <authorList>
            <person name="Tsukatani Y."/>
        </authorList>
    </citation>
    <scope>NUCLEOTIDE SEQUENCE</scope>
    <source>
        <strain evidence="1">DSM 1059</strain>
    </source>
</reference>
<proteinExistence type="predicted"/>
<keyword evidence="2" id="KW-1185">Reference proteome</keyword>
<evidence type="ECO:0000313" key="1">
    <source>
        <dbReference type="EMBL" id="BAU58077.1"/>
    </source>
</evidence>